<reference evidence="1" key="1">
    <citation type="submission" date="2021-03" db="EMBL/GenBank/DDBJ databases">
        <authorList>
            <consortium name="Genoscope - CEA"/>
            <person name="William W."/>
        </authorList>
    </citation>
    <scope>NUCLEOTIDE SEQUENCE</scope>
    <source>
        <strain evidence="1">Doubled-haploid Pahang</strain>
    </source>
</reference>
<dbReference type="EMBL" id="HG996470">
    <property type="protein sequence ID" value="CAG1837970.1"/>
    <property type="molecule type" value="Genomic_DNA"/>
</dbReference>
<keyword evidence="3" id="KW-1185">Reference proteome</keyword>
<accession>A0A804J2K0</accession>
<sequence>MFNPPRSSRLACQIQNRKERSIKECVSHGFLLGSSLHHRSCNRFHVPSSTTPLMNSEFVDLSSTDEHHYLCAASPPVVSSRTSSGGR</sequence>
<organism evidence="2 3">
    <name type="scientific">Musa acuminata subsp. malaccensis</name>
    <name type="common">Wild banana</name>
    <name type="synonym">Musa malaccensis</name>
    <dbReference type="NCBI Taxonomy" id="214687"/>
    <lineage>
        <taxon>Eukaryota</taxon>
        <taxon>Viridiplantae</taxon>
        <taxon>Streptophyta</taxon>
        <taxon>Embryophyta</taxon>
        <taxon>Tracheophyta</taxon>
        <taxon>Spermatophyta</taxon>
        <taxon>Magnoliopsida</taxon>
        <taxon>Liliopsida</taxon>
        <taxon>Zingiberales</taxon>
        <taxon>Musaceae</taxon>
        <taxon>Musa</taxon>
    </lineage>
</organism>
<dbReference type="AlphaFoldDB" id="A0A804J2K0"/>
<evidence type="ECO:0000313" key="1">
    <source>
        <dbReference type="EMBL" id="CAG1837970.1"/>
    </source>
</evidence>
<evidence type="ECO:0000313" key="3">
    <source>
        <dbReference type="Proteomes" id="UP000012960"/>
    </source>
</evidence>
<dbReference type="Gramene" id="Ma05_t09170.1">
    <property type="protein sequence ID" value="Ma05_p09170.1"/>
    <property type="gene ID" value="Ma05_g09170"/>
</dbReference>
<gene>
    <name evidence="1" type="ORF">GSMUA_261470.1</name>
</gene>
<reference evidence="2" key="2">
    <citation type="submission" date="2021-05" db="UniProtKB">
        <authorList>
            <consortium name="EnsemblPlants"/>
        </authorList>
    </citation>
    <scope>IDENTIFICATION</scope>
    <source>
        <strain evidence="2">subsp. malaccensis</strain>
    </source>
</reference>
<name>A0A804J2K0_MUSAM</name>
<dbReference type="Proteomes" id="UP000012960">
    <property type="component" value="Unplaced"/>
</dbReference>
<proteinExistence type="predicted"/>
<dbReference type="InParanoid" id="A0A804J2K0"/>
<dbReference type="EnsemblPlants" id="Ma05_t09170.1">
    <property type="protein sequence ID" value="Ma05_p09170.1"/>
    <property type="gene ID" value="Ma05_g09170"/>
</dbReference>
<evidence type="ECO:0000313" key="2">
    <source>
        <dbReference type="EnsemblPlants" id="Ma05_p09170.1"/>
    </source>
</evidence>
<protein>
    <submittedName>
        <fullName evidence="1">(wild Malaysian banana) hypothetical protein</fullName>
    </submittedName>
</protein>